<dbReference type="Gene3D" id="1.10.30.50">
    <property type="match status" value="1"/>
</dbReference>
<accession>A0A8S5QW28</accession>
<evidence type="ECO:0000259" key="1">
    <source>
        <dbReference type="SMART" id="SM00507"/>
    </source>
</evidence>
<dbReference type="Pfam" id="PF01844">
    <property type="entry name" value="HNH"/>
    <property type="match status" value="1"/>
</dbReference>
<keyword evidence="2" id="KW-0255">Endonuclease</keyword>
<keyword evidence="2" id="KW-0378">Hydrolase</keyword>
<keyword evidence="2" id="KW-0540">Nuclease</keyword>
<evidence type="ECO:0000313" key="2">
    <source>
        <dbReference type="EMBL" id="DAE22901.1"/>
    </source>
</evidence>
<feature type="domain" description="HNH nuclease" evidence="1">
    <location>
        <begin position="17"/>
        <end position="79"/>
    </location>
</feature>
<organism evidence="2">
    <name type="scientific">Siphoviridae sp. cthIt11</name>
    <dbReference type="NCBI Taxonomy" id="2826423"/>
    <lineage>
        <taxon>Viruses</taxon>
        <taxon>Duplodnaviria</taxon>
        <taxon>Heunggongvirae</taxon>
        <taxon>Uroviricota</taxon>
        <taxon>Caudoviricetes</taxon>
    </lineage>
</organism>
<dbReference type="GO" id="GO:0003676">
    <property type="term" value="F:nucleic acid binding"/>
    <property type="evidence" value="ECO:0007669"/>
    <property type="project" value="InterPro"/>
</dbReference>
<dbReference type="GO" id="GO:0008270">
    <property type="term" value="F:zinc ion binding"/>
    <property type="evidence" value="ECO:0007669"/>
    <property type="project" value="InterPro"/>
</dbReference>
<dbReference type="CDD" id="cd00085">
    <property type="entry name" value="HNHc"/>
    <property type="match status" value="1"/>
</dbReference>
<proteinExistence type="predicted"/>
<sequence length="110" mass="12783">MAKDKEYNKLIHKNKWLRLRKVKLTDCPLCERCKENGIVRAATEVHHIMPVEDALTDGEKARLMFNPHNLMALCHDCHVEVHKQLGRSGKAHAKRRASEQLARFVEKFLT</sequence>
<reference evidence="2" key="1">
    <citation type="journal article" date="2021" name="Proc. Natl. Acad. Sci. U.S.A.">
        <title>A Catalog of Tens of Thousands of Viruses from Human Metagenomes Reveals Hidden Associations with Chronic Diseases.</title>
        <authorList>
            <person name="Tisza M.J."/>
            <person name="Buck C.B."/>
        </authorList>
    </citation>
    <scope>NUCLEOTIDE SEQUENCE</scope>
    <source>
        <strain evidence="2">CthIt11</strain>
    </source>
</reference>
<protein>
    <submittedName>
        <fullName evidence="2">HNH endonuclease</fullName>
    </submittedName>
</protein>
<dbReference type="EMBL" id="BK015742">
    <property type="protein sequence ID" value="DAE22901.1"/>
    <property type="molecule type" value="Genomic_DNA"/>
</dbReference>
<dbReference type="InterPro" id="IPR003615">
    <property type="entry name" value="HNH_nuc"/>
</dbReference>
<name>A0A8S5QW28_9CAUD</name>
<dbReference type="SMART" id="SM00507">
    <property type="entry name" value="HNHc"/>
    <property type="match status" value="1"/>
</dbReference>
<dbReference type="GO" id="GO:0004519">
    <property type="term" value="F:endonuclease activity"/>
    <property type="evidence" value="ECO:0007669"/>
    <property type="project" value="UniProtKB-KW"/>
</dbReference>
<dbReference type="InterPro" id="IPR002711">
    <property type="entry name" value="HNH"/>
</dbReference>